<evidence type="ECO:0000313" key="1">
    <source>
        <dbReference type="EMBL" id="WOB44611.1"/>
    </source>
</evidence>
<sequence>MMETIRQVVTITSDRKIEVTLPESVQPGRVEIVIVLQPIADESVSVQPPNFKELLGFLPKRVDPLEFERQIRNEWNR</sequence>
<protein>
    <submittedName>
        <fullName evidence="1">Uncharacterized protein</fullName>
    </submittedName>
</protein>
<name>A0AA96Y5L9_9CYAN</name>
<accession>A0AA96Y5L9</accession>
<gene>
    <name evidence="1" type="ORF">HNI00_16755</name>
</gene>
<reference evidence="1" key="1">
    <citation type="submission" date="2020-05" db="EMBL/GenBank/DDBJ databases">
        <authorList>
            <person name="Zhu T."/>
            <person name="Keshari N."/>
            <person name="Lu X."/>
        </authorList>
    </citation>
    <scope>NUCLEOTIDE SEQUENCE</scope>
    <source>
        <strain evidence="1">NK1-22</strain>
    </source>
</reference>
<dbReference type="EMBL" id="CP053540">
    <property type="protein sequence ID" value="WOB44611.1"/>
    <property type="molecule type" value="Genomic_DNA"/>
</dbReference>
<proteinExistence type="predicted"/>
<organism evidence="1">
    <name type="scientific">Thermoleptolyngbya oregonensis NK1-22</name>
    <dbReference type="NCBI Taxonomy" id="2547457"/>
    <lineage>
        <taxon>Bacteria</taxon>
        <taxon>Bacillati</taxon>
        <taxon>Cyanobacteriota</taxon>
        <taxon>Cyanophyceae</taxon>
        <taxon>Oculatellales</taxon>
        <taxon>Oculatellaceae</taxon>
        <taxon>Thermoleptolyngbya</taxon>
    </lineage>
</organism>
<dbReference type="RefSeq" id="WP_316787697.1">
    <property type="nucleotide sequence ID" value="NZ_CP053540.1"/>
</dbReference>
<dbReference type="KEGG" id="tog:HNI00_16755"/>
<dbReference type="AlphaFoldDB" id="A0AA96Y5L9"/>